<evidence type="ECO:0000259" key="5">
    <source>
        <dbReference type="PROSITE" id="PS50949"/>
    </source>
</evidence>
<dbReference type="Pfam" id="PF00392">
    <property type="entry name" value="GntR"/>
    <property type="match status" value="1"/>
</dbReference>
<name>A0A2T3XKJ5_9BURK</name>
<dbReference type="PANTHER" id="PTHR43537">
    <property type="entry name" value="TRANSCRIPTIONAL REGULATOR, GNTR FAMILY"/>
    <property type="match status" value="1"/>
</dbReference>
<dbReference type="RefSeq" id="WP_107154173.1">
    <property type="nucleotide sequence ID" value="NZ_PYUC01000024.1"/>
</dbReference>
<feature type="domain" description="HTH gntR-type" evidence="5">
    <location>
        <begin position="29"/>
        <end position="99"/>
    </location>
</feature>
<dbReference type="PROSITE" id="PS01332">
    <property type="entry name" value="HTH_RRF2_1"/>
    <property type="match status" value="1"/>
</dbReference>
<dbReference type="SUPFAM" id="SSF48008">
    <property type="entry name" value="GntR ligand-binding domain-like"/>
    <property type="match status" value="1"/>
</dbReference>
<protein>
    <submittedName>
        <fullName evidence="6">FadR family transcriptional regulator</fullName>
    </submittedName>
</protein>
<dbReference type="AlphaFoldDB" id="A0A2T3XKJ5"/>
<dbReference type="InterPro" id="IPR036388">
    <property type="entry name" value="WH-like_DNA-bd_sf"/>
</dbReference>
<keyword evidence="3" id="KW-0804">Transcription</keyword>
<feature type="region of interest" description="Disordered" evidence="4">
    <location>
        <begin position="1"/>
        <end position="23"/>
    </location>
</feature>
<dbReference type="InterPro" id="IPR030489">
    <property type="entry name" value="TR_Rrf2-type_CS"/>
</dbReference>
<evidence type="ECO:0000256" key="4">
    <source>
        <dbReference type="SAM" id="MobiDB-lite"/>
    </source>
</evidence>
<dbReference type="PROSITE" id="PS50949">
    <property type="entry name" value="HTH_GNTR"/>
    <property type="match status" value="1"/>
</dbReference>
<dbReference type="EMBL" id="PYUC01000024">
    <property type="protein sequence ID" value="PTB17053.1"/>
    <property type="molecule type" value="Genomic_DNA"/>
</dbReference>
<dbReference type="Pfam" id="PF07729">
    <property type="entry name" value="FCD"/>
    <property type="match status" value="1"/>
</dbReference>
<gene>
    <name evidence="6" type="ORF">C9I57_29995</name>
</gene>
<dbReference type="Gene3D" id="1.10.10.10">
    <property type="entry name" value="Winged helix-like DNA-binding domain superfamily/Winged helix DNA-binding domain"/>
    <property type="match status" value="1"/>
</dbReference>
<evidence type="ECO:0000256" key="1">
    <source>
        <dbReference type="ARBA" id="ARBA00023015"/>
    </source>
</evidence>
<sequence>MVTNQKAAALPEQESGSTGGPVFRRVRTQRSFEAICDQIRQRLARGELKPGDRLPTERELAEQLGVSRSVVREAIRSLESAGIVEARPGLYGGFFIRTGSSSTGLSQTVQDMVSLGQLSIADVTEARIELMSVAIRLACTRATEEELDNIAADIDYHTELLREGGRPRNVKSVIEFYRLIALATHNEVIVLLVDALSEVIRKLIVRIAPEPSLDITQVRRKVLTLMRKRDADGACKAMALHLRRVSEYLESESKKHLGGKNLAA</sequence>
<dbReference type="SUPFAM" id="SSF46785">
    <property type="entry name" value="Winged helix' DNA-binding domain"/>
    <property type="match status" value="1"/>
</dbReference>
<dbReference type="InterPro" id="IPR000524">
    <property type="entry name" value="Tscrpt_reg_HTH_GntR"/>
</dbReference>
<dbReference type="GO" id="GO:0003700">
    <property type="term" value="F:DNA-binding transcription factor activity"/>
    <property type="evidence" value="ECO:0007669"/>
    <property type="project" value="InterPro"/>
</dbReference>
<accession>A0A2T3XKJ5</accession>
<organism evidence="6 7">
    <name type="scientific">Trinickia symbiotica</name>
    <dbReference type="NCBI Taxonomy" id="863227"/>
    <lineage>
        <taxon>Bacteria</taxon>
        <taxon>Pseudomonadati</taxon>
        <taxon>Pseudomonadota</taxon>
        <taxon>Betaproteobacteria</taxon>
        <taxon>Burkholderiales</taxon>
        <taxon>Burkholderiaceae</taxon>
        <taxon>Trinickia</taxon>
    </lineage>
</organism>
<dbReference type="InterPro" id="IPR011711">
    <property type="entry name" value="GntR_C"/>
</dbReference>
<dbReference type="PRINTS" id="PR00035">
    <property type="entry name" value="HTHGNTR"/>
</dbReference>
<evidence type="ECO:0000256" key="3">
    <source>
        <dbReference type="ARBA" id="ARBA00023163"/>
    </source>
</evidence>
<keyword evidence="1" id="KW-0805">Transcription regulation</keyword>
<evidence type="ECO:0000256" key="2">
    <source>
        <dbReference type="ARBA" id="ARBA00023125"/>
    </source>
</evidence>
<dbReference type="PANTHER" id="PTHR43537:SF5">
    <property type="entry name" value="UXU OPERON TRANSCRIPTIONAL REGULATOR"/>
    <property type="match status" value="1"/>
</dbReference>
<proteinExistence type="predicted"/>
<dbReference type="InterPro" id="IPR036390">
    <property type="entry name" value="WH_DNA-bd_sf"/>
</dbReference>
<reference evidence="6 7" key="1">
    <citation type="submission" date="2018-03" db="EMBL/GenBank/DDBJ databases">
        <title>Whole genome analyses suggest that Burkholderia sensu lato contains two further novel genera in the rhizoxinica-symbiotica group Mycetohabitans gen. nov., and Trinickia gen. nov.: implications for the evolution of diazotrophy and nodulation in the Burkholderiaceae.</title>
        <authorList>
            <person name="Estrada De Los Santos P."/>
            <person name="Palmer M."/>
            <person name="Chavez-Ramirez B."/>
            <person name="Steenkamp E.T."/>
            <person name="Hirsch A.M."/>
            <person name="Manyaka P."/>
            <person name="Maluk M."/>
            <person name="Lafos M."/>
            <person name="Crook M."/>
            <person name="Gross E."/>
            <person name="Simon M.F."/>
            <person name="Bueno Dos Reis Junior F."/>
            <person name="Poole P.S."/>
            <person name="Venter S.N."/>
            <person name="James E.K."/>
        </authorList>
    </citation>
    <scope>NUCLEOTIDE SEQUENCE [LARGE SCALE GENOMIC DNA]</scope>
    <source>
        <strain evidence="6 7">JPY-366</strain>
    </source>
</reference>
<dbReference type="SMART" id="SM00345">
    <property type="entry name" value="HTH_GNTR"/>
    <property type="match status" value="1"/>
</dbReference>
<keyword evidence="2" id="KW-0238">DNA-binding</keyword>
<dbReference type="GO" id="GO:0003677">
    <property type="term" value="F:DNA binding"/>
    <property type="evidence" value="ECO:0007669"/>
    <property type="project" value="UniProtKB-KW"/>
</dbReference>
<evidence type="ECO:0000313" key="7">
    <source>
        <dbReference type="Proteomes" id="UP000240638"/>
    </source>
</evidence>
<comment type="caution">
    <text evidence="6">The sequence shown here is derived from an EMBL/GenBank/DDBJ whole genome shotgun (WGS) entry which is preliminary data.</text>
</comment>
<dbReference type="CDD" id="cd07377">
    <property type="entry name" value="WHTH_GntR"/>
    <property type="match status" value="1"/>
</dbReference>
<dbReference type="Gene3D" id="1.20.120.530">
    <property type="entry name" value="GntR ligand-binding domain-like"/>
    <property type="match status" value="1"/>
</dbReference>
<evidence type="ECO:0000313" key="6">
    <source>
        <dbReference type="EMBL" id="PTB17053.1"/>
    </source>
</evidence>
<dbReference type="Proteomes" id="UP000240638">
    <property type="component" value="Unassembled WGS sequence"/>
</dbReference>
<dbReference type="InterPro" id="IPR008920">
    <property type="entry name" value="TF_FadR/GntR_C"/>
</dbReference>
<dbReference type="SMART" id="SM00895">
    <property type="entry name" value="FCD"/>
    <property type="match status" value="1"/>
</dbReference>